<dbReference type="SMR" id="C0ILQ2"/>
<dbReference type="FunFam" id="2.60.120.10:FF:000073">
    <property type="entry name" value="Glycinin G1"/>
    <property type="match status" value="1"/>
</dbReference>
<reference evidence="7" key="1">
    <citation type="journal article" date="2009" name="BMC Plant Biol.">
        <title>Microcollinearity in an ethylene receptor coding gene region of the Coffea canephora genome is extensively conserved with Vitis vinifera and other distant dicotyledonous sequenced genomes.</title>
        <authorList>
            <person name="Guyot R."/>
            <person name="de la Mare M."/>
            <person name="Viader V."/>
            <person name="Hamon P."/>
            <person name="Coriton O."/>
            <person name="Bustamante-Porras J."/>
            <person name="Poncet V."/>
            <person name="Campa C."/>
            <person name="Hamon S."/>
            <person name="de Kochko A."/>
        </authorList>
    </citation>
    <scope>NUCLEOTIDE SEQUENCE</scope>
</reference>
<keyword evidence="3" id="KW-0708">Seed storage protein</keyword>
<dbReference type="InterPro" id="IPR006044">
    <property type="entry name" value="11S_seedstore_pln"/>
</dbReference>
<dbReference type="SMART" id="SM00835">
    <property type="entry name" value="Cupin_1"/>
    <property type="match status" value="2"/>
</dbReference>
<feature type="chain" id="PRO_5002897516" evidence="5">
    <location>
        <begin position="23"/>
        <end position="396"/>
    </location>
</feature>
<accession>C0ILQ2</accession>
<evidence type="ECO:0000259" key="6">
    <source>
        <dbReference type="SMART" id="SM00835"/>
    </source>
</evidence>
<dbReference type="AlphaFoldDB" id="C0ILQ2"/>
<dbReference type="CDD" id="cd02243">
    <property type="entry name" value="cupin_11S_legumin_C"/>
    <property type="match status" value="1"/>
</dbReference>
<comment type="similarity">
    <text evidence="1">Belongs to the 11S seed storage protein (globulins) family.</text>
</comment>
<feature type="domain" description="Cupin type-1" evidence="6">
    <location>
        <begin position="218"/>
        <end position="367"/>
    </location>
</feature>
<evidence type="ECO:0000256" key="3">
    <source>
        <dbReference type="ARBA" id="ARBA00023129"/>
    </source>
</evidence>
<keyword evidence="4" id="KW-1015">Disulfide bond</keyword>
<evidence type="ECO:0000256" key="2">
    <source>
        <dbReference type="ARBA" id="ARBA00022761"/>
    </source>
</evidence>
<organism evidence="7">
    <name type="scientific">Coffea canephora</name>
    <name type="common">Robusta coffee</name>
    <dbReference type="NCBI Taxonomy" id="49390"/>
    <lineage>
        <taxon>Eukaryota</taxon>
        <taxon>Viridiplantae</taxon>
        <taxon>Streptophyta</taxon>
        <taxon>Embryophyta</taxon>
        <taxon>Tracheophyta</taxon>
        <taxon>Spermatophyta</taxon>
        <taxon>Magnoliopsida</taxon>
        <taxon>eudicotyledons</taxon>
        <taxon>Gunneridae</taxon>
        <taxon>Pentapetalae</taxon>
        <taxon>asterids</taxon>
        <taxon>lamiids</taxon>
        <taxon>Gentianales</taxon>
        <taxon>Rubiaceae</taxon>
        <taxon>Ixoroideae</taxon>
        <taxon>Gardenieae complex</taxon>
        <taxon>Bertiereae - Coffeeae clade</taxon>
        <taxon>Coffeeae</taxon>
        <taxon>Coffea</taxon>
    </lineage>
</organism>
<feature type="signal peptide" evidence="5">
    <location>
        <begin position="1"/>
        <end position="22"/>
    </location>
</feature>
<dbReference type="InterPro" id="IPR006045">
    <property type="entry name" value="Cupin_1"/>
</dbReference>
<dbReference type="PANTHER" id="PTHR31189">
    <property type="entry name" value="OS03G0336100 PROTEIN-RELATED"/>
    <property type="match status" value="1"/>
</dbReference>
<proteinExistence type="inferred from homology"/>
<dbReference type="InterPro" id="IPR011051">
    <property type="entry name" value="RmlC_Cupin_sf"/>
</dbReference>
<dbReference type="Gene3D" id="2.60.120.10">
    <property type="entry name" value="Jelly Rolls"/>
    <property type="match status" value="3"/>
</dbReference>
<gene>
    <name evidence="7" type="ORF">46C02.20</name>
</gene>
<dbReference type="GO" id="GO:0045735">
    <property type="term" value="F:nutrient reservoir activity"/>
    <property type="evidence" value="ECO:0007669"/>
    <property type="project" value="UniProtKB-KW"/>
</dbReference>
<dbReference type="InterPro" id="IPR050253">
    <property type="entry name" value="Seed_Storage-Functional"/>
</dbReference>
<sequence>MAGSSLQVLALCLLVLSPSCLASRLSQGGHQQQQGQFGIGLGECNLQNLSPQEPCRRLQHEGNGVLGTLLSGCPETFQSFQQSQQRSQSQRFRDEHQKVHQFYRGDVLALPAEVAHWAYNKTMRILFSFFLSGNPKQQEEEGGIWQGKQSQQQQHYQGYIIFQGFEVQILAQAFGISQETARKLQNENDWRGDVVRVKNELHAANGLEGTICTMRVRENLANPERADVYTARGGSISSLNSMNLPILKYLQLSAGRGFLRPNAMVAPHWNINAHNISYISRGNGRVQIVGSSRRSVYDGEVRQGQLLIIPQNFAHVKIAGTEGLEWFNVKTNDNAKTSPLAGKRSVIRAMPEDVLINSYQLSRVEARRIKYNRKEVTILSPQFSQSQQAGSSWSIV</sequence>
<dbReference type="Pfam" id="PF00190">
    <property type="entry name" value="Cupin_1"/>
    <property type="match status" value="2"/>
</dbReference>
<dbReference type="PANTHER" id="PTHR31189:SF54">
    <property type="entry name" value="11S GLOBULIN SEED STORAGE PROTEIN 2-LIKE"/>
    <property type="match status" value="1"/>
</dbReference>
<protein>
    <submittedName>
        <fullName evidence="7">Protein</fullName>
    </submittedName>
</protein>
<evidence type="ECO:0000256" key="5">
    <source>
        <dbReference type="SAM" id="SignalP"/>
    </source>
</evidence>
<feature type="domain" description="Cupin type-1" evidence="6">
    <location>
        <begin position="23"/>
        <end position="182"/>
    </location>
</feature>
<dbReference type="SUPFAM" id="SSF51182">
    <property type="entry name" value="RmlC-like cupins"/>
    <property type="match status" value="1"/>
</dbReference>
<name>C0ILQ2_COFCA</name>
<evidence type="ECO:0000256" key="1">
    <source>
        <dbReference type="ARBA" id="ARBA00007178"/>
    </source>
</evidence>
<dbReference type="InterPro" id="IPR014710">
    <property type="entry name" value="RmlC-like_jellyroll"/>
</dbReference>
<dbReference type="EMBL" id="EU164537">
    <property type="protein sequence ID" value="ABZ89194.1"/>
    <property type="molecule type" value="Genomic_DNA"/>
</dbReference>
<evidence type="ECO:0000256" key="4">
    <source>
        <dbReference type="ARBA" id="ARBA00023157"/>
    </source>
</evidence>
<keyword evidence="5" id="KW-0732">Signal</keyword>
<keyword evidence="2" id="KW-0758">Storage protein</keyword>
<dbReference type="PRINTS" id="PR00439">
    <property type="entry name" value="11SGLOBULIN"/>
</dbReference>
<evidence type="ECO:0000313" key="7">
    <source>
        <dbReference type="EMBL" id="ABZ89194.1"/>
    </source>
</evidence>